<proteinExistence type="predicted"/>
<evidence type="ECO:0000313" key="2">
    <source>
        <dbReference type="Proteomes" id="UP000053097"/>
    </source>
</evidence>
<dbReference type="EMBL" id="KK107139">
    <property type="protein sequence ID" value="EZA57681.1"/>
    <property type="molecule type" value="Genomic_DNA"/>
</dbReference>
<gene>
    <name evidence="1" type="ORF">X777_00781</name>
</gene>
<organism evidence="1 2">
    <name type="scientific">Ooceraea biroi</name>
    <name type="common">Clonal raider ant</name>
    <name type="synonym">Cerapachys biroi</name>
    <dbReference type="NCBI Taxonomy" id="2015173"/>
    <lineage>
        <taxon>Eukaryota</taxon>
        <taxon>Metazoa</taxon>
        <taxon>Ecdysozoa</taxon>
        <taxon>Arthropoda</taxon>
        <taxon>Hexapoda</taxon>
        <taxon>Insecta</taxon>
        <taxon>Pterygota</taxon>
        <taxon>Neoptera</taxon>
        <taxon>Endopterygota</taxon>
        <taxon>Hymenoptera</taxon>
        <taxon>Apocrita</taxon>
        <taxon>Aculeata</taxon>
        <taxon>Formicoidea</taxon>
        <taxon>Formicidae</taxon>
        <taxon>Dorylinae</taxon>
        <taxon>Ooceraea</taxon>
    </lineage>
</organism>
<evidence type="ECO:0000313" key="1">
    <source>
        <dbReference type="EMBL" id="EZA57681.1"/>
    </source>
</evidence>
<dbReference type="AlphaFoldDB" id="A0A026WPU7"/>
<reference evidence="1 2" key="1">
    <citation type="journal article" date="2014" name="Curr. Biol.">
        <title>The genome of the clonal raider ant Cerapachys biroi.</title>
        <authorList>
            <person name="Oxley P.R."/>
            <person name="Ji L."/>
            <person name="Fetter-Pruneda I."/>
            <person name="McKenzie S.K."/>
            <person name="Li C."/>
            <person name="Hu H."/>
            <person name="Zhang G."/>
            <person name="Kronauer D.J."/>
        </authorList>
    </citation>
    <scope>NUCLEOTIDE SEQUENCE [LARGE SCALE GENOMIC DNA]</scope>
</reference>
<sequence length="57" mass="6516">MIYVDRNTAMARLTVQPTSGENVHRSEQLHVINKYLIINLNGISHHTGQCRTLEIKT</sequence>
<protein>
    <submittedName>
        <fullName evidence="1">Uncharacterized protein</fullName>
    </submittedName>
</protein>
<keyword evidence="2" id="KW-1185">Reference proteome</keyword>
<name>A0A026WPU7_OOCBI</name>
<dbReference type="Proteomes" id="UP000053097">
    <property type="component" value="Unassembled WGS sequence"/>
</dbReference>
<accession>A0A026WPU7</accession>